<gene>
    <name evidence="1" type="ORF">MW084_14720</name>
</gene>
<evidence type="ECO:0000313" key="1">
    <source>
        <dbReference type="EMBL" id="URN18941.1"/>
    </source>
</evidence>
<protein>
    <submittedName>
        <fullName evidence="1">Uncharacterized protein</fullName>
    </submittedName>
</protein>
<dbReference type="EMBL" id="CP095474">
    <property type="protein sequence ID" value="URN18941.1"/>
    <property type="molecule type" value="Genomic_DNA"/>
</dbReference>
<sequence length="46" mass="4952">MADLCGFEAAEAVADFAGLADFAAFSDWLVFARRTGAAAAWRVPEW</sequence>
<keyword evidence="2" id="KW-1185">Reference proteome</keyword>
<evidence type="ECO:0000313" key="2">
    <source>
        <dbReference type="Proteomes" id="UP001056383"/>
    </source>
</evidence>
<accession>A0ABY4TK66</accession>
<dbReference type="Proteomes" id="UP001056383">
    <property type="component" value="Chromosome"/>
</dbReference>
<name>A0ABY4TK66_9ACTN</name>
<proteinExistence type="predicted"/>
<reference evidence="1" key="1">
    <citation type="submission" date="2022-04" db="EMBL/GenBank/DDBJ databases">
        <title>Systematic whole-genome sequencing reveals an unexpected diversity among actinomycetoma pathogens and provides insights into their antibacterial susceptibilities.</title>
        <authorList>
            <person name="Watson A.K."/>
            <person name="Kepplinger B."/>
            <person name="Bakhiet S.M."/>
            <person name="Mhmoud N.A."/>
            <person name="Chapman J."/>
            <person name="Allenby N."/>
            <person name="Mickiewicz K."/>
            <person name="Goodfellow M."/>
            <person name="Fahal A.H."/>
            <person name="Errington J."/>
        </authorList>
    </citation>
    <scope>NUCLEOTIDE SEQUENCE</scope>
    <source>
        <strain evidence="1">SD 504</strain>
    </source>
</reference>
<organism evidence="1 2">
    <name type="scientific">Streptomyces sudanensis</name>
    <dbReference type="NCBI Taxonomy" id="436397"/>
    <lineage>
        <taxon>Bacteria</taxon>
        <taxon>Bacillati</taxon>
        <taxon>Actinomycetota</taxon>
        <taxon>Actinomycetes</taxon>
        <taxon>Kitasatosporales</taxon>
        <taxon>Streptomycetaceae</taxon>
        <taxon>Streptomyces</taxon>
    </lineage>
</organism>